<reference evidence="3 4" key="1">
    <citation type="submission" date="2015-07" db="EMBL/GenBank/DDBJ databases">
        <authorList>
            <person name="Noorani M."/>
        </authorList>
    </citation>
    <scope>NUCLEOTIDE SEQUENCE [LARGE SCALE GENOMIC DNA]</scope>
    <source>
        <strain evidence="3">LMG728</strain>
    </source>
</reference>
<keyword evidence="1" id="KW-0732">Signal</keyword>
<dbReference type="SUPFAM" id="SSF159594">
    <property type="entry name" value="XCC0632-like"/>
    <property type="match status" value="1"/>
</dbReference>
<feature type="domain" description="ABC-type transport auxiliary lipoprotein component" evidence="2">
    <location>
        <begin position="36"/>
        <end position="195"/>
    </location>
</feature>
<sequence>MKPTRALLLLAIPALLLAAGCSALTGGSKEPVTIYAPDVHVAPNPAWPQVTWQLAIAKPSASRVVDSPRIAVRPTPDELQVYSGVSWAQPATDMLEDTVVRAFEDSGRIPGVARLGTGIRADYKLILDLRRFESDYAGRAVPSATIELNAKLLYTPDQRVVASRTFLAAQPAASTAQAQVADAFSQALSQVTGDVVGWTLQQGQADAATALAPLPKPAPAPRR</sequence>
<dbReference type="Pfam" id="PF03886">
    <property type="entry name" value="ABC_trans_aux"/>
    <property type="match status" value="1"/>
</dbReference>
<dbReference type="EMBL" id="CXOK01000001">
    <property type="protein sequence ID" value="CTP82936.1"/>
    <property type="molecule type" value="Genomic_DNA"/>
</dbReference>
<organism evidence="3 4">
    <name type="scientific">Xanthomonas graminis pv. poae</name>
    <dbReference type="NCBI Taxonomy" id="227946"/>
    <lineage>
        <taxon>Bacteria</taxon>
        <taxon>Pseudomonadati</taxon>
        <taxon>Pseudomonadota</taxon>
        <taxon>Gammaproteobacteria</taxon>
        <taxon>Lysobacterales</taxon>
        <taxon>Lysobacteraceae</taxon>
        <taxon>Xanthomonas</taxon>
        <taxon>Xanthomonas translucens group</taxon>
        <taxon>Xanthomonas graminis</taxon>
    </lineage>
</organism>
<dbReference type="Gene3D" id="3.40.50.10610">
    <property type="entry name" value="ABC-type transport auxiliary lipoprotein component"/>
    <property type="match status" value="1"/>
</dbReference>
<gene>
    <name evidence="3" type="ORF">XTPLMG728_0060</name>
</gene>
<dbReference type="PANTHER" id="PTHR36698:SF3">
    <property type="entry name" value="ABC-TYPE TRANSPORT AUXILIARY LIPOPROTEIN COMPONENT DOMAIN-CONTAINING PROTEIN"/>
    <property type="match status" value="1"/>
</dbReference>
<feature type="chain" id="PRO_5005492033" description="ABC-type transport auxiliary lipoprotein component domain-containing protein" evidence="1">
    <location>
        <begin position="19"/>
        <end position="223"/>
    </location>
</feature>
<dbReference type="Proteomes" id="UP000041247">
    <property type="component" value="Unassembled WGS sequence"/>
</dbReference>
<dbReference type="AlphaFoldDB" id="A0A0K2ZCE6"/>
<feature type="signal peptide" evidence="1">
    <location>
        <begin position="1"/>
        <end position="18"/>
    </location>
</feature>
<dbReference type="RefSeq" id="WP_009575628.1">
    <property type="nucleotide sequence ID" value="NZ_CP076250.1"/>
</dbReference>
<dbReference type="PROSITE" id="PS51257">
    <property type="entry name" value="PROKAR_LIPOPROTEIN"/>
    <property type="match status" value="1"/>
</dbReference>
<protein>
    <recommendedName>
        <fullName evidence="2">ABC-type transport auxiliary lipoprotein component domain-containing protein</fullName>
    </recommendedName>
</protein>
<evidence type="ECO:0000259" key="2">
    <source>
        <dbReference type="Pfam" id="PF03886"/>
    </source>
</evidence>
<evidence type="ECO:0000256" key="1">
    <source>
        <dbReference type="SAM" id="SignalP"/>
    </source>
</evidence>
<evidence type="ECO:0000313" key="4">
    <source>
        <dbReference type="Proteomes" id="UP000041247"/>
    </source>
</evidence>
<accession>A0A0K2ZCE6</accession>
<dbReference type="InterPro" id="IPR005586">
    <property type="entry name" value="ABC_trans_aux"/>
</dbReference>
<name>A0A0K2ZCE6_9XANT</name>
<evidence type="ECO:0000313" key="3">
    <source>
        <dbReference type="EMBL" id="CTP82936.1"/>
    </source>
</evidence>
<dbReference type="PANTHER" id="PTHR36698">
    <property type="entry name" value="BLL5892 PROTEIN"/>
    <property type="match status" value="1"/>
</dbReference>
<proteinExistence type="predicted"/>